<sequence length="227" mass="23668">MASRRWAPVAAVAVALTLGACTSSVSGQATRASSQPAPGTSAKPKPKPAPVPARDLLLHDGDTTPLGRAVAIPVGDSYFTHTRPPECAAALLFRASPLIPAGASDHAESAYAVGGPALYAESADVYRDDLNTHDVVWKGFSAVSDCRGDAIGVAPLGDFQPMRLSYFATPADGVLVWTMTRSNWTCDYGLAVVPRVALMLSACDTKPGFPMADWAAKRRAQLNGTSA</sequence>
<keyword evidence="2" id="KW-0732">Signal</keyword>
<dbReference type="PROSITE" id="PS51257">
    <property type="entry name" value="PROKAR_LIPOPROTEIN"/>
    <property type="match status" value="1"/>
</dbReference>
<dbReference type="Gene3D" id="3.40.1000.70">
    <property type="entry name" value="PknH-like extracellular domain"/>
    <property type="match status" value="1"/>
</dbReference>
<protein>
    <submittedName>
        <fullName evidence="3">Lipoprotein LprH</fullName>
    </submittedName>
</protein>
<feature type="compositionally biased region" description="Polar residues" evidence="1">
    <location>
        <begin position="25"/>
        <end position="35"/>
    </location>
</feature>
<keyword evidence="4" id="KW-1185">Reference proteome</keyword>
<evidence type="ECO:0000313" key="4">
    <source>
        <dbReference type="Proteomes" id="UP000240424"/>
    </source>
</evidence>
<gene>
    <name evidence="3" type="ORF">MNAB215_5397</name>
</gene>
<dbReference type="AlphaFoldDB" id="A0A2U3PHN8"/>
<evidence type="ECO:0000256" key="1">
    <source>
        <dbReference type="SAM" id="MobiDB-lite"/>
    </source>
</evidence>
<reference evidence="3 4" key="1">
    <citation type="submission" date="2017-01" db="EMBL/GenBank/DDBJ databases">
        <authorList>
            <consortium name="Urmite Genomes"/>
        </authorList>
    </citation>
    <scope>NUCLEOTIDE SEQUENCE [LARGE SCALE GENOMIC DNA]</scope>
    <source>
        <strain evidence="3 4">AB215</strain>
    </source>
</reference>
<dbReference type="EMBL" id="FUEZ01000004">
    <property type="protein sequence ID" value="SPM43175.1"/>
    <property type="molecule type" value="Genomic_DNA"/>
</dbReference>
<evidence type="ECO:0000256" key="2">
    <source>
        <dbReference type="SAM" id="SignalP"/>
    </source>
</evidence>
<feature type="chain" id="PRO_5039674586" evidence="2">
    <location>
        <begin position="21"/>
        <end position="227"/>
    </location>
</feature>
<dbReference type="Proteomes" id="UP000240424">
    <property type="component" value="Unassembled WGS sequence"/>
</dbReference>
<evidence type="ECO:0000313" key="3">
    <source>
        <dbReference type="EMBL" id="SPM43175.1"/>
    </source>
</evidence>
<accession>A0A2U3PHN8</accession>
<feature type="region of interest" description="Disordered" evidence="1">
    <location>
        <begin position="25"/>
        <end position="55"/>
    </location>
</feature>
<dbReference type="OrthoDB" id="4626583at2"/>
<feature type="signal peptide" evidence="2">
    <location>
        <begin position="1"/>
        <end position="20"/>
    </location>
</feature>
<proteinExistence type="predicted"/>
<name>A0A2U3PHN8_9MYCO</name>
<keyword evidence="3" id="KW-0449">Lipoprotein</keyword>
<organism evidence="3 4">
    <name type="scientific">Mycobacterium numidiamassiliense</name>
    <dbReference type="NCBI Taxonomy" id="1841861"/>
    <lineage>
        <taxon>Bacteria</taxon>
        <taxon>Bacillati</taxon>
        <taxon>Actinomycetota</taxon>
        <taxon>Actinomycetes</taxon>
        <taxon>Mycobacteriales</taxon>
        <taxon>Mycobacteriaceae</taxon>
        <taxon>Mycobacterium</taxon>
    </lineage>
</organism>
<dbReference type="STRING" id="1841861.GCA_900157365_03717"/>
<dbReference type="RefSeq" id="WP_077081487.1">
    <property type="nucleotide sequence ID" value="NZ_FUEZ01000004.1"/>
</dbReference>
<dbReference type="InterPro" id="IPR038232">
    <property type="entry name" value="PknH-like_Extracell_sf"/>
</dbReference>